<dbReference type="Pfam" id="PF04117">
    <property type="entry name" value="Mpv17_PMP22"/>
    <property type="match status" value="1"/>
</dbReference>
<feature type="transmembrane region" description="Helical" evidence="6">
    <location>
        <begin position="141"/>
        <end position="162"/>
    </location>
</feature>
<dbReference type="PANTHER" id="PTHR11266:SF80">
    <property type="entry name" value="PEROXISOMAL MEMBRANE PROTEIN 2"/>
    <property type="match status" value="1"/>
</dbReference>
<evidence type="ECO:0000256" key="3">
    <source>
        <dbReference type="ARBA" id="ARBA00022692"/>
    </source>
</evidence>
<feature type="region of interest" description="Disordered" evidence="7">
    <location>
        <begin position="48"/>
        <end position="67"/>
    </location>
</feature>
<comment type="similarity">
    <text evidence="2 6">Belongs to the peroxisomal membrane protein PXMP2/4 family.</text>
</comment>
<evidence type="ECO:0000256" key="4">
    <source>
        <dbReference type="ARBA" id="ARBA00022989"/>
    </source>
</evidence>
<protein>
    <submittedName>
        <fullName evidence="8">Uncharacterized protein</fullName>
    </submittedName>
</protein>
<accession>A0AAN6MDC9</accession>
<evidence type="ECO:0000256" key="5">
    <source>
        <dbReference type="ARBA" id="ARBA00023136"/>
    </source>
</evidence>
<evidence type="ECO:0000256" key="2">
    <source>
        <dbReference type="ARBA" id="ARBA00006824"/>
    </source>
</evidence>
<dbReference type="PANTHER" id="PTHR11266">
    <property type="entry name" value="PEROXISOMAL MEMBRANE PROTEIN 2, PXMP2 MPV17"/>
    <property type="match status" value="1"/>
</dbReference>
<comment type="subcellular location">
    <subcellularLocation>
        <location evidence="1">Membrane</location>
        <topology evidence="1">Multi-pass membrane protein</topology>
    </subcellularLocation>
</comment>
<dbReference type="EMBL" id="MU855889">
    <property type="protein sequence ID" value="KAK3898735.1"/>
    <property type="molecule type" value="Genomic_DNA"/>
</dbReference>
<name>A0AAN6MDC9_9PEZI</name>
<reference evidence="8" key="1">
    <citation type="journal article" date="2023" name="Mol. Phylogenet. Evol.">
        <title>Genome-scale phylogeny and comparative genomics of the fungal order Sordariales.</title>
        <authorList>
            <person name="Hensen N."/>
            <person name="Bonometti L."/>
            <person name="Westerberg I."/>
            <person name="Brannstrom I.O."/>
            <person name="Guillou S."/>
            <person name="Cros-Aarteil S."/>
            <person name="Calhoun S."/>
            <person name="Haridas S."/>
            <person name="Kuo A."/>
            <person name="Mondo S."/>
            <person name="Pangilinan J."/>
            <person name="Riley R."/>
            <person name="LaButti K."/>
            <person name="Andreopoulos B."/>
            <person name="Lipzen A."/>
            <person name="Chen C."/>
            <person name="Yan M."/>
            <person name="Daum C."/>
            <person name="Ng V."/>
            <person name="Clum A."/>
            <person name="Steindorff A."/>
            <person name="Ohm R.A."/>
            <person name="Martin F."/>
            <person name="Silar P."/>
            <person name="Natvig D.O."/>
            <person name="Lalanne C."/>
            <person name="Gautier V."/>
            <person name="Ament-Velasquez S.L."/>
            <person name="Kruys A."/>
            <person name="Hutchinson M.I."/>
            <person name="Powell A.J."/>
            <person name="Barry K."/>
            <person name="Miller A.N."/>
            <person name="Grigoriev I.V."/>
            <person name="Debuchy R."/>
            <person name="Gladieux P."/>
            <person name="Hiltunen Thoren M."/>
            <person name="Johannesson H."/>
        </authorList>
    </citation>
    <scope>NUCLEOTIDE SEQUENCE</scope>
    <source>
        <strain evidence="8">CBS 103.79</strain>
    </source>
</reference>
<dbReference type="AlphaFoldDB" id="A0AAN6MDC9"/>
<reference evidence="8" key="2">
    <citation type="submission" date="2023-05" db="EMBL/GenBank/DDBJ databases">
        <authorList>
            <consortium name="Lawrence Berkeley National Laboratory"/>
            <person name="Steindorff A."/>
            <person name="Hensen N."/>
            <person name="Bonometti L."/>
            <person name="Westerberg I."/>
            <person name="Brannstrom I.O."/>
            <person name="Guillou S."/>
            <person name="Cros-Aarteil S."/>
            <person name="Calhoun S."/>
            <person name="Haridas S."/>
            <person name="Kuo A."/>
            <person name="Mondo S."/>
            <person name="Pangilinan J."/>
            <person name="Riley R."/>
            <person name="Labutti K."/>
            <person name="Andreopoulos B."/>
            <person name="Lipzen A."/>
            <person name="Chen C."/>
            <person name="Yanf M."/>
            <person name="Daum C."/>
            <person name="Ng V."/>
            <person name="Clum A."/>
            <person name="Ohm R."/>
            <person name="Martin F."/>
            <person name="Silar P."/>
            <person name="Natvig D."/>
            <person name="Lalanne C."/>
            <person name="Gautier V."/>
            <person name="Ament-Velasquez S.L."/>
            <person name="Kruys A."/>
            <person name="Hutchinson M.I."/>
            <person name="Powell A.J."/>
            <person name="Barry K."/>
            <person name="Miller A.N."/>
            <person name="Grigoriev I.V."/>
            <person name="Debuchy R."/>
            <person name="Gladieux P."/>
            <person name="Thoren M.H."/>
            <person name="Johannesson H."/>
        </authorList>
    </citation>
    <scope>NUCLEOTIDE SEQUENCE</scope>
    <source>
        <strain evidence="8">CBS 103.79</strain>
    </source>
</reference>
<dbReference type="InterPro" id="IPR007248">
    <property type="entry name" value="Mpv17_PMP22"/>
</dbReference>
<evidence type="ECO:0000256" key="6">
    <source>
        <dbReference type="RuleBase" id="RU363053"/>
    </source>
</evidence>
<evidence type="ECO:0000313" key="9">
    <source>
        <dbReference type="Proteomes" id="UP001303889"/>
    </source>
</evidence>
<proteinExistence type="inferred from homology"/>
<keyword evidence="9" id="KW-1185">Reference proteome</keyword>
<evidence type="ECO:0000256" key="7">
    <source>
        <dbReference type="SAM" id="MobiDB-lite"/>
    </source>
</evidence>
<gene>
    <name evidence="8" type="ORF">C8A05DRAFT_18730</name>
</gene>
<keyword evidence="4 6" id="KW-1133">Transmembrane helix</keyword>
<keyword evidence="5 6" id="KW-0472">Membrane</keyword>
<dbReference type="GO" id="GO:0005778">
    <property type="term" value="C:peroxisomal membrane"/>
    <property type="evidence" value="ECO:0007669"/>
    <property type="project" value="TreeGrafter"/>
</dbReference>
<feature type="transmembrane region" description="Helical" evidence="6">
    <location>
        <begin position="168"/>
        <end position="186"/>
    </location>
</feature>
<evidence type="ECO:0000313" key="8">
    <source>
        <dbReference type="EMBL" id="KAK3898735.1"/>
    </source>
</evidence>
<keyword evidence="3 6" id="KW-0812">Transmembrane</keyword>
<sequence>HQVGTPLTPLPILQYALFSLLSTPPNFLWQEALESSFPAYRLAPSPADLAADKDSKDGETETGNVGPRLSVRNTITKTLLDQSLGAAVNTLMFSLFMNGIRQGMAHHPPGAGVGALLAGGDVVRAGAVEWDAVWGAAKGEFWGLVMAGWRFWPIVSLVNYVFLTSVEARSLVGALAGLGWGVYLSLMTGGK</sequence>
<evidence type="ECO:0000256" key="1">
    <source>
        <dbReference type="ARBA" id="ARBA00004141"/>
    </source>
</evidence>
<comment type="caution">
    <text evidence="8">The sequence shown here is derived from an EMBL/GenBank/DDBJ whole genome shotgun (WGS) entry which is preliminary data.</text>
</comment>
<organism evidence="8 9">
    <name type="scientific">Staphylotrichum tortipilum</name>
    <dbReference type="NCBI Taxonomy" id="2831512"/>
    <lineage>
        <taxon>Eukaryota</taxon>
        <taxon>Fungi</taxon>
        <taxon>Dikarya</taxon>
        <taxon>Ascomycota</taxon>
        <taxon>Pezizomycotina</taxon>
        <taxon>Sordariomycetes</taxon>
        <taxon>Sordariomycetidae</taxon>
        <taxon>Sordariales</taxon>
        <taxon>Chaetomiaceae</taxon>
        <taxon>Staphylotrichum</taxon>
    </lineage>
</organism>
<feature type="non-terminal residue" evidence="8">
    <location>
        <position position="1"/>
    </location>
</feature>
<dbReference type="Proteomes" id="UP001303889">
    <property type="component" value="Unassembled WGS sequence"/>
</dbReference>
<feature type="compositionally biased region" description="Basic and acidic residues" evidence="7">
    <location>
        <begin position="50"/>
        <end position="59"/>
    </location>
</feature>